<dbReference type="EMBL" id="CM042046">
    <property type="protein sequence ID" value="KAI3675798.1"/>
    <property type="molecule type" value="Genomic_DNA"/>
</dbReference>
<gene>
    <name evidence="1" type="ORF">L1987_85393</name>
</gene>
<organism evidence="1 2">
    <name type="scientific">Smallanthus sonchifolius</name>
    <dbReference type="NCBI Taxonomy" id="185202"/>
    <lineage>
        <taxon>Eukaryota</taxon>
        <taxon>Viridiplantae</taxon>
        <taxon>Streptophyta</taxon>
        <taxon>Embryophyta</taxon>
        <taxon>Tracheophyta</taxon>
        <taxon>Spermatophyta</taxon>
        <taxon>Magnoliopsida</taxon>
        <taxon>eudicotyledons</taxon>
        <taxon>Gunneridae</taxon>
        <taxon>Pentapetalae</taxon>
        <taxon>asterids</taxon>
        <taxon>campanulids</taxon>
        <taxon>Asterales</taxon>
        <taxon>Asteraceae</taxon>
        <taxon>Asteroideae</taxon>
        <taxon>Heliantheae alliance</taxon>
        <taxon>Millerieae</taxon>
        <taxon>Smallanthus</taxon>
    </lineage>
</organism>
<accession>A0ACB8XX47</accession>
<protein>
    <submittedName>
        <fullName evidence="1">Uncharacterized protein</fullName>
    </submittedName>
</protein>
<keyword evidence="2" id="KW-1185">Reference proteome</keyword>
<proteinExistence type="predicted"/>
<sequence>MGLESKSKSLCLDITVHVCITLFINHRPPPGVFFSSALSSLLRVIRIKNALFVTLTEILSLVASASMLELSKVVAKQAEEGKIGFIRSASDPAGIQQLGDHISGKIVDVFTQAGHEEAGPVFSELSPIGHQEDLQTSAWVDQGLGMDTGKKVVDLGGMVTSHTAGEAFFFKLLFFVLMTKTMLPLT</sequence>
<evidence type="ECO:0000313" key="2">
    <source>
        <dbReference type="Proteomes" id="UP001056120"/>
    </source>
</evidence>
<reference evidence="2" key="1">
    <citation type="journal article" date="2022" name="Mol. Ecol. Resour.">
        <title>The genomes of chicory, endive, great burdock and yacon provide insights into Asteraceae palaeo-polyploidization history and plant inulin production.</title>
        <authorList>
            <person name="Fan W."/>
            <person name="Wang S."/>
            <person name="Wang H."/>
            <person name="Wang A."/>
            <person name="Jiang F."/>
            <person name="Liu H."/>
            <person name="Zhao H."/>
            <person name="Xu D."/>
            <person name="Zhang Y."/>
        </authorList>
    </citation>
    <scope>NUCLEOTIDE SEQUENCE [LARGE SCALE GENOMIC DNA]</scope>
    <source>
        <strain evidence="2">cv. Yunnan</strain>
    </source>
</reference>
<dbReference type="Proteomes" id="UP001056120">
    <property type="component" value="Linkage Group LG29"/>
</dbReference>
<reference evidence="1 2" key="2">
    <citation type="journal article" date="2022" name="Mol. Ecol. Resour.">
        <title>The genomes of chicory, endive, great burdock and yacon provide insights into Asteraceae paleo-polyploidization history and plant inulin production.</title>
        <authorList>
            <person name="Fan W."/>
            <person name="Wang S."/>
            <person name="Wang H."/>
            <person name="Wang A."/>
            <person name="Jiang F."/>
            <person name="Liu H."/>
            <person name="Zhao H."/>
            <person name="Xu D."/>
            <person name="Zhang Y."/>
        </authorList>
    </citation>
    <scope>NUCLEOTIDE SEQUENCE [LARGE SCALE GENOMIC DNA]</scope>
    <source>
        <strain evidence="2">cv. Yunnan</strain>
        <tissue evidence="1">Leaves</tissue>
    </source>
</reference>
<evidence type="ECO:0000313" key="1">
    <source>
        <dbReference type="EMBL" id="KAI3675798.1"/>
    </source>
</evidence>
<comment type="caution">
    <text evidence="1">The sequence shown here is derived from an EMBL/GenBank/DDBJ whole genome shotgun (WGS) entry which is preliminary data.</text>
</comment>
<name>A0ACB8XX47_9ASTR</name>